<evidence type="ECO:0000256" key="2">
    <source>
        <dbReference type="ARBA" id="ARBA00022475"/>
    </source>
</evidence>
<keyword evidence="3 6" id="KW-0812">Transmembrane</keyword>
<evidence type="ECO:0000313" key="8">
    <source>
        <dbReference type="EMBL" id="TAJ45392.1"/>
    </source>
</evidence>
<protein>
    <submittedName>
        <fullName evidence="8">EamA family transporter</fullName>
    </submittedName>
</protein>
<feature type="transmembrane region" description="Helical" evidence="6">
    <location>
        <begin position="277"/>
        <end position="293"/>
    </location>
</feature>
<keyword evidence="9" id="KW-1185">Reference proteome</keyword>
<dbReference type="PANTHER" id="PTHR42920">
    <property type="entry name" value="OS03G0707200 PROTEIN-RELATED"/>
    <property type="match status" value="1"/>
</dbReference>
<feature type="domain" description="EamA" evidence="7">
    <location>
        <begin position="161"/>
        <end position="293"/>
    </location>
</feature>
<feature type="transmembrane region" description="Helical" evidence="6">
    <location>
        <begin position="12"/>
        <end position="30"/>
    </location>
</feature>
<feature type="transmembrane region" description="Helical" evidence="6">
    <location>
        <begin position="36"/>
        <end position="57"/>
    </location>
</feature>
<dbReference type="Pfam" id="PF00892">
    <property type="entry name" value="EamA"/>
    <property type="match status" value="2"/>
</dbReference>
<feature type="transmembrane region" description="Helical" evidence="6">
    <location>
        <begin position="221"/>
        <end position="241"/>
    </location>
</feature>
<comment type="caution">
    <text evidence="8">The sequence shown here is derived from an EMBL/GenBank/DDBJ whole genome shotgun (WGS) entry which is preliminary data.</text>
</comment>
<reference evidence="8 9" key="1">
    <citation type="submission" date="2017-11" db="EMBL/GenBank/DDBJ databases">
        <title>Isolation and Characterization of Methanofollis Species from Methane Seep Offshore SW Taiwan.</title>
        <authorList>
            <person name="Teng N.-H."/>
            <person name="Lai M.-C."/>
            <person name="Chen S.-C."/>
        </authorList>
    </citation>
    <scope>NUCLEOTIDE SEQUENCE [LARGE SCALE GENOMIC DNA]</scope>
    <source>
        <strain evidence="8 9">FWC-SCC2</strain>
    </source>
</reference>
<keyword evidence="2" id="KW-1003">Cell membrane</keyword>
<feature type="transmembrane region" description="Helical" evidence="6">
    <location>
        <begin position="188"/>
        <end position="209"/>
    </location>
</feature>
<evidence type="ECO:0000259" key="7">
    <source>
        <dbReference type="Pfam" id="PF00892"/>
    </source>
</evidence>
<evidence type="ECO:0000256" key="6">
    <source>
        <dbReference type="SAM" id="Phobius"/>
    </source>
</evidence>
<feature type="transmembrane region" description="Helical" evidence="6">
    <location>
        <begin position="253"/>
        <end position="271"/>
    </location>
</feature>
<dbReference type="InterPro" id="IPR051258">
    <property type="entry name" value="Diverse_Substrate_Transporter"/>
</dbReference>
<dbReference type="SUPFAM" id="SSF103481">
    <property type="entry name" value="Multidrug resistance efflux transporter EmrE"/>
    <property type="match status" value="2"/>
</dbReference>
<feature type="domain" description="EamA" evidence="7">
    <location>
        <begin position="9"/>
        <end position="150"/>
    </location>
</feature>
<dbReference type="RefSeq" id="WP_130645742.1">
    <property type="nucleotide sequence ID" value="NZ_PGCL01000001.1"/>
</dbReference>
<gene>
    <name evidence="8" type="ORF">CUJ86_01215</name>
</gene>
<comment type="subcellular location">
    <subcellularLocation>
        <location evidence="1">Cell membrane</location>
        <topology evidence="1">Multi-pass membrane protein</topology>
    </subcellularLocation>
</comment>
<keyword evidence="4 6" id="KW-1133">Transmembrane helix</keyword>
<dbReference type="OrthoDB" id="78162at2157"/>
<evidence type="ECO:0000256" key="3">
    <source>
        <dbReference type="ARBA" id="ARBA00022692"/>
    </source>
</evidence>
<dbReference type="GO" id="GO:0005886">
    <property type="term" value="C:plasma membrane"/>
    <property type="evidence" value="ECO:0007669"/>
    <property type="project" value="UniProtKB-SubCell"/>
</dbReference>
<dbReference type="PANTHER" id="PTHR42920:SF11">
    <property type="entry name" value="INNER MEMBRANE PROTEIN YTFF"/>
    <property type="match status" value="1"/>
</dbReference>
<feature type="transmembrane region" description="Helical" evidence="6">
    <location>
        <begin position="78"/>
        <end position="100"/>
    </location>
</feature>
<dbReference type="InterPro" id="IPR037185">
    <property type="entry name" value="EmrE-like"/>
</dbReference>
<dbReference type="EMBL" id="PGCL01000001">
    <property type="protein sequence ID" value="TAJ45392.1"/>
    <property type="molecule type" value="Genomic_DNA"/>
</dbReference>
<feature type="transmembrane region" description="Helical" evidence="6">
    <location>
        <begin position="135"/>
        <end position="152"/>
    </location>
</feature>
<feature type="transmembrane region" description="Helical" evidence="6">
    <location>
        <begin position="106"/>
        <end position="128"/>
    </location>
</feature>
<sequence length="366" mass="38563">MPLPETARYLNALGAAVLFGIGAPVAKLFLGESGIGPAALAGLFYVGSGFGLLLYLIMGRMAGRRRAHAEASLRPADLPWVAGVVLFGGFLAPLTLMFALESTPAATAALLLNFEAVATAVLAALIFGEAVGRRTWTALGLITGSCLLLSWGTGGFGGISIGALGILLACTFWGLDNNVSRNVSARDPVVTVMIKGLCAGALSLFVALLLAEPLPAPSLTLAAMTVGFTSYGGLTSILFLLSLRDVGTARTGSILAIAPFFGVAVSFALFAAPPDPAFYLALPVMAAGAYLLVTERHGHPHRHLQIVHEHRHRHDDLHHDAHPHPLGTPLVGRNGFHSHPHAHEEVFHDHPHVPDIHHRHPHEPGR</sequence>
<evidence type="ECO:0000256" key="5">
    <source>
        <dbReference type="ARBA" id="ARBA00023136"/>
    </source>
</evidence>
<dbReference type="Proteomes" id="UP000292580">
    <property type="component" value="Unassembled WGS sequence"/>
</dbReference>
<proteinExistence type="predicted"/>
<evidence type="ECO:0000256" key="4">
    <source>
        <dbReference type="ARBA" id="ARBA00022989"/>
    </source>
</evidence>
<accession>A0A483CYQ7</accession>
<dbReference type="InterPro" id="IPR000620">
    <property type="entry name" value="EamA_dom"/>
</dbReference>
<keyword evidence="5 6" id="KW-0472">Membrane</keyword>
<name>A0A483CYQ7_9EURY</name>
<evidence type="ECO:0000313" key="9">
    <source>
        <dbReference type="Proteomes" id="UP000292580"/>
    </source>
</evidence>
<dbReference type="AlphaFoldDB" id="A0A483CYQ7"/>
<evidence type="ECO:0000256" key="1">
    <source>
        <dbReference type="ARBA" id="ARBA00004651"/>
    </source>
</evidence>
<organism evidence="8 9">
    <name type="scientific">Methanofollis fontis</name>
    <dbReference type="NCBI Taxonomy" id="2052832"/>
    <lineage>
        <taxon>Archaea</taxon>
        <taxon>Methanobacteriati</taxon>
        <taxon>Methanobacteriota</taxon>
        <taxon>Stenosarchaea group</taxon>
        <taxon>Methanomicrobia</taxon>
        <taxon>Methanomicrobiales</taxon>
        <taxon>Methanomicrobiaceae</taxon>
        <taxon>Methanofollis</taxon>
    </lineage>
</organism>
<feature type="transmembrane region" description="Helical" evidence="6">
    <location>
        <begin position="158"/>
        <end position="176"/>
    </location>
</feature>